<comment type="similarity">
    <text evidence="3 12">Belongs to the ExbD/TolR family.</text>
</comment>
<evidence type="ECO:0000256" key="2">
    <source>
        <dbReference type="ARBA" id="ARBA00004249"/>
    </source>
</evidence>
<evidence type="ECO:0000313" key="15">
    <source>
        <dbReference type="Proteomes" id="UP000318349"/>
    </source>
</evidence>
<gene>
    <name evidence="14" type="ORF">FHP89_05460</name>
</gene>
<evidence type="ECO:0000256" key="11">
    <source>
        <dbReference type="ARBA" id="ARBA00023136"/>
    </source>
</evidence>
<evidence type="ECO:0000256" key="5">
    <source>
        <dbReference type="ARBA" id="ARBA00022448"/>
    </source>
</evidence>
<proteinExistence type="inferred from homology"/>
<comment type="caution">
    <text evidence="14">The sequence shown here is derived from an EMBL/GenBank/DDBJ whole genome shotgun (WGS) entry which is preliminary data.</text>
</comment>
<dbReference type="PANTHER" id="PTHR30558">
    <property type="entry name" value="EXBD MEMBRANE COMPONENT OF PMF-DRIVEN MACROMOLECULE IMPORT SYSTEM"/>
    <property type="match status" value="1"/>
</dbReference>
<evidence type="ECO:0000256" key="3">
    <source>
        <dbReference type="ARBA" id="ARBA00005811"/>
    </source>
</evidence>
<evidence type="ECO:0000256" key="13">
    <source>
        <dbReference type="SAM" id="Phobius"/>
    </source>
</evidence>
<keyword evidence="9 12" id="KW-0653">Protein transport</keyword>
<dbReference type="EMBL" id="VMNI01000005">
    <property type="protein sequence ID" value="TVO78635.1"/>
    <property type="molecule type" value="Genomic_DNA"/>
</dbReference>
<evidence type="ECO:0000256" key="1">
    <source>
        <dbReference type="ARBA" id="ARBA00003540"/>
    </source>
</evidence>
<dbReference type="AlphaFoldDB" id="A0A557SMI4"/>
<feature type="transmembrane region" description="Helical" evidence="13">
    <location>
        <begin position="21"/>
        <end position="40"/>
    </location>
</feature>
<evidence type="ECO:0000256" key="9">
    <source>
        <dbReference type="ARBA" id="ARBA00022927"/>
    </source>
</evidence>
<evidence type="ECO:0000256" key="12">
    <source>
        <dbReference type="RuleBase" id="RU003879"/>
    </source>
</evidence>
<dbReference type="GO" id="GO:0015031">
    <property type="term" value="P:protein transport"/>
    <property type="evidence" value="ECO:0007669"/>
    <property type="project" value="UniProtKB-KW"/>
</dbReference>
<evidence type="ECO:0000313" key="14">
    <source>
        <dbReference type="EMBL" id="TVO78635.1"/>
    </source>
</evidence>
<evidence type="ECO:0000256" key="6">
    <source>
        <dbReference type="ARBA" id="ARBA00022475"/>
    </source>
</evidence>
<keyword evidence="11 13" id="KW-0472">Membrane</keyword>
<evidence type="ECO:0000256" key="7">
    <source>
        <dbReference type="ARBA" id="ARBA00022519"/>
    </source>
</evidence>
<comment type="subcellular location">
    <subcellularLocation>
        <location evidence="2">Cell inner membrane</location>
        <topology evidence="2">Single-pass type II membrane protein</topology>
    </subcellularLocation>
    <subcellularLocation>
        <location evidence="12">Cell membrane</location>
        <topology evidence="12">Single-pass type II membrane protein</topology>
    </subcellularLocation>
</comment>
<sequence length="134" mass="14561">MQIQNDTEPYDSINVTPMLDLAYVLLVVFIIMTTASVQGLTMNLPKPSNTPSEEKHETKIVQISPEGRFMINGVGVTPAELEAQLLSAKARDPKLAVMVKGDPATQYAKVIEVVDLVNRLQIDGLGLITARIGT</sequence>
<dbReference type="GO" id="GO:0022857">
    <property type="term" value="F:transmembrane transporter activity"/>
    <property type="evidence" value="ECO:0007669"/>
    <property type="project" value="InterPro"/>
</dbReference>
<dbReference type="PANTHER" id="PTHR30558:SF12">
    <property type="entry name" value="BIOPOLYMER TRANSPORT PROTEIN EXBD"/>
    <property type="match status" value="1"/>
</dbReference>
<dbReference type="Pfam" id="PF02472">
    <property type="entry name" value="ExbD"/>
    <property type="match status" value="1"/>
</dbReference>
<dbReference type="Gene3D" id="3.30.420.270">
    <property type="match status" value="1"/>
</dbReference>
<accession>A0A557SMI4</accession>
<name>A0A557SMI4_9RHOO</name>
<keyword evidence="7" id="KW-0997">Cell inner membrane</keyword>
<protein>
    <submittedName>
        <fullName evidence="14">Biopolymer transporter ExbD</fullName>
    </submittedName>
</protein>
<dbReference type="GO" id="GO:0005886">
    <property type="term" value="C:plasma membrane"/>
    <property type="evidence" value="ECO:0007669"/>
    <property type="project" value="UniProtKB-SubCell"/>
</dbReference>
<keyword evidence="8 12" id="KW-0812">Transmembrane</keyword>
<keyword evidence="6" id="KW-1003">Cell membrane</keyword>
<comment type="function">
    <text evidence="1">Involved in the TonB-dependent energy-dependent transport of various receptor-bound substrates.</text>
</comment>
<evidence type="ECO:0000256" key="10">
    <source>
        <dbReference type="ARBA" id="ARBA00022989"/>
    </source>
</evidence>
<organism evidence="14 15">
    <name type="scientific">Denitromonas halophila</name>
    <dbReference type="NCBI Taxonomy" id="1629404"/>
    <lineage>
        <taxon>Bacteria</taxon>
        <taxon>Pseudomonadati</taxon>
        <taxon>Pseudomonadota</taxon>
        <taxon>Betaproteobacteria</taxon>
        <taxon>Rhodocyclales</taxon>
        <taxon>Zoogloeaceae</taxon>
        <taxon>Denitromonas</taxon>
    </lineage>
</organism>
<evidence type="ECO:0000256" key="4">
    <source>
        <dbReference type="ARBA" id="ARBA00011471"/>
    </source>
</evidence>
<keyword evidence="10 13" id="KW-1133">Transmembrane helix</keyword>
<reference evidence="14 15" key="1">
    <citation type="submission" date="2019-07" db="EMBL/GenBank/DDBJ databases">
        <title>The pathways for chlorine oxyanion respiration interact through the shared metabolite chlorate.</title>
        <authorList>
            <person name="Barnum T.P."/>
            <person name="Cheng Y."/>
            <person name="Hill K.A."/>
            <person name="Lucas L.N."/>
            <person name="Carlson H.K."/>
            <person name="Coates J.D."/>
        </authorList>
    </citation>
    <scope>NUCLEOTIDE SEQUENCE [LARGE SCALE GENOMIC DNA]</scope>
    <source>
        <strain evidence="14 15">SFB-1</strain>
    </source>
</reference>
<comment type="subunit">
    <text evidence="4">The accessory proteins ExbB and ExbD seem to form a complex with TonB.</text>
</comment>
<evidence type="ECO:0000256" key="8">
    <source>
        <dbReference type="ARBA" id="ARBA00022692"/>
    </source>
</evidence>
<keyword evidence="5 12" id="KW-0813">Transport</keyword>
<dbReference type="Proteomes" id="UP000318349">
    <property type="component" value="Unassembled WGS sequence"/>
</dbReference>
<dbReference type="InterPro" id="IPR003400">
    <property type="entry name" value="ExbD"/>
</dbReference>